<proteinExistence type="predicted"/>
<dbReference type="EMBL" id="JAPQKL010000005">
    <property type="protein sequence ID" value="KAJ5129194.1"/>
    <property type="molecule type" value="Genomic_DNA"/>
</dbReference>
<evidence type="ECO:0000313" key="2">
    <source>
        <dbReference type="EMBL" id="KAJ5129194.1"/>
    </source>
</evidence>
<evidence type="ECO:0000313" key="3">
    <source>
        <dbReference type="Proteomes" id="UP001149079"/>
    </source>
</evidence>
<dbReference type="GeneID" id="81405147"/>
<reference evidence="2" key="2">
    <citation type="journal article" date="2023" name="IMA Fungus">
        <title>Comparative genomic study of the Penicillium genus elucidates a diverse pangenome and 15 lateral gene transfer events.</title>
        <authorList>
            <person name="Petersen C."/>
            <person name="Sorensen T."/>
            <person name="Nielsen M.R."/>
            <person name="Sondergaard T.E."/>
            <person name="Sorensen J.L."/>
            <person name="Fitzpatrick D.A."/>
            <person name="Frisvad J.C."/>
            <person name="Nielsen K.L."/>
        </authorList>
    </citation>
    <scope>NUCLEOTIDE SEQUENCE</scope>
    <source>
        <strain evidence="2">IBT 22155</strain>
    </source>
</reference>
<evidence type="ECO:0000256" key="1">
    <source>
        <dbReference type="SAM" id="MobiDB-lite"/>
    </source>
</evidence>
<dbReference type="Proteomes" id="UP001149079">
    <property type="component" value="Unassembled WGS sequence"/>
</dbReference>
<gene>
    <name evidence="2" type="ORF">N7515_005233</name>
</gene>
<protein>
    <submittedName>
        <fullName evidence="2">Uncharacterized protein</fullName>
    </submittedName>
</protein>
<feature type="region of interest" description="Disordered" evidence="1">
    <location>
        <begin position="1"/>
        <end position="60"/>
    </location>
</feature>
<accession>A0A9W9GSD1</accession>
<dbReference type="RefSeq" id="XP_056519573.1">
    <property type="nucleotide sequence ID" value="XM_056665977.1"/>
</dbReference>
<keyword evidence="3" id="KW-1185">Reference proteome</keyword>
<sequence length="123" mass="13747">MADDTANTGMGASADQRQSMYPAPQQLRPDENSPNADDNDRNVYITQGTNLPDIVTGSSLDLGSGSTPFHDIFHGDFIYSSDVNRIITAFFCIDQAHRHQWSHHESENFPEGLTQATWQDFKD</sequence>
<organism evidence="2 3">
    <name type="scientific">Penicillium bovifimosum</name>
    <dbReference type="NCBI Taxonomy" id="126998"/>
    <lineage>
        <taxon>Eukaryota</taxon>
        <taxon>Fungi</taxon>
        <taxon>Dikarya</taxon>
        <taxon>Ascomycota</taxon>
        <taxon>Pezizomycotina</taxon>
        <taxon>Eurotiomycetes</taxon>
        <taxon>Eurotiomycetidae</taxon>
        <taxon>Eurotiales</taxon>
        <taxon>Aspergillaceae</taxon>
        <taxon>Penicillium</taxon>
    </lineage>
</organism>
<feature type="compositionally biased region" description="Polar residues" evidence="1">
    <location>
        <begin position="1"/>
        <end position="19"/>
    </location>
</feature>
<dbReference type="AlphaFoldDB" id="A0A9W9GSD1"/>
<reference evidence="2" key="1">
    <citation type="submission" date="2022-11" db="EMBL/GenBank/DDBJ databases">
        <authorList>
            <person name="Petersen C."/>
        </authorList>
    </citation>
    <scope>NUCLEOTIDE SEQUENCE</scope>
    <source>
        <strain evidence="2">IBT 22155</strain>
    </source>
</reference>
<name>A0A9W9GSD1_9EURO</name>
<comment type="caution">
    <text evidence="2">The sequence shown here is derived from an EMBL/GenBank/DDBJ whole genome shotgun (WGS) entry which is preliminary data.</text>
</comment>